<sequence>MRDVPYDRWCLQEHHEETTALSKAPAVSRFLLVDEFLQQFKYAYFGDVDIAWIKDEEKRPPLQSHKSHARRMGVPYSNVQRTIRQAICDKRM</sequence>
<accession>A0A0L0F6D0</accession>
<dbReference type="AlphaFoldDB" id="A0A0L0F6D0"/>
<gene>
    <name evidence="1" type="ORF">SARC_15152</name>
</gene>
<dbReference type="GeneID" id="25915656"/>
<name>A0A0L0F6D0_9EUKA</name>
<proteinExistence type="predicted"/>
<reference evidence="1 2" key="1">
    <citation type="submission" date="2011-02" db="EMBL/GenBank/DDBJ databases">
        <title>The Genome Sequence of Sphaeroforma arctica JP610.</title>
        <authorList>
            <consortium name="The Broad Institute Genome Sequencing Platform"/>
            <person name="Russ C."/>
            <person name="Cuomo C."/>
            <person name="Young S.K."/>
            <person name="Zeng Q."/>
            <person name="Gargeya S."/>
            <person name="Alvarado L."/>
            <person name="Berlin A."/>
            <person name="Chapman S.B."/>
            <person name="Chen Z."/>
            <person name="Freedman E."/>
            <person name="Gellesch M."/>
            <person name="Goldberg J."/>
            <person name="Griggs A."/>
            <person name="Gujja S."/>
            <person name="Heilman E."/>
            <person name="Heiman D."/>
            <person name="Howarth C."/>
            <person name="Mehta T."/>
            <person name="Neiman D."/>
            <person name="Pearson M."/>
            <person name="Roberts A."/>
            <person name="Saif S."/>
            <person name="Shea T."/>
            <person name="Shenoy N."/>
            <person name="Sisk P."/>
            <person name="Stolte C."/>
            <person name="Sykes S."/>
            <person name="White J."/>
            <person name="Yandava C."/>
            <person name="Burger G."/>
            <person name="Gray M.W."/>
            <person name="Holland P.W.H."/>
            <person name="King N."/>
            <person name="Lang F.B.F."/>
            <person name="Roger A.J."/>
            <person name="Ruiz-Trillo I."/>
            <person name="Haas B."/>
            <person name="Nusbaum C."/>
            <person name="Birren B."/>
        </authorList>
    </citation>
    <scope>NUCLEOTIDE SEQUENCE [LARGE SCALE GENOMIC DNA]</scope>
    <source>
        <strain evidence="1 2">JP610</strain>
    </source>
</reference>
<protein>
    <submittedName>
        <fullName evidence="1">Uncharacterized protein</fullName>
    </submittedName>
</protein>
<dbReference type="EMBL" id="KQ247282">
    <property type="protein sequence ID" value="KNC72297.1"/>
    <property type="molecule type" value="Genomic_DNA"/>
</dbReference>
<dbReference type="RefSeq" id="XP_014146199.1">
    <property type="nucleotide sequence ID" value="XM_014290724.1"/>
</dbReference>
<dbReference type="Proteomes" id="UP000054560">
    <property type="component" value="Unassembled WGS sequence"/>
</dbReference>
<keyword evidence="2" id="KW-1185">Reference proteome</keyword>
<evidence type="ECO:0000313" key="1">
    <source>
        <dbReference type="EMBL" id="KNC72297.1"/>
    </source>
</evidence>
<organism evidence="1 2">
    <name type="scientific">Sphaeroforma arctica JP610</name>
    <dbReference type="NCBI Taxonomy" id="667725"/>
    <lineage>
        <taxon>Eukaryota</taxon>
        <taxon>Ichthyosporea</taxon>
        <taxon>Ichthyophonida</taxon>
        <taxon>Sphaeroforma</taxon>
    </lineage>
</organism>
<evidence type="ECO:0000313" key="2">
    <source>
        <dbReference type="Proteomes" id="UP000054560"/>
    </source>
</evidence>